<dbReference type="InterPro" id="IPR021267">
    <property type="entry name" value="DUF2844"/>
</dbReference>
<gene>
    <name evidence="2" type="ORF">C0Z19_23900</name>
</gene>
<dbReference type="Pfam" id="PF11005">
    <property type="entry name" value="DUF2844"/>
    <property type="match status" value="1"/>
</dbReference>
<dbReference type="AlphaFoldDB" id="A0A2N7VKY8"/>
<dbReference type="Proteomes" id="UP000235347">
    <property type="component" value="Unassembled WGS sequence"/>
</dbReference>
<feature type="signal peptide" evidence="1">
    <location>
        <begin position="1"/>
        <end position="20"/>
    </location>
</feature>
<proteinExistence type="predicted"/>
<evidence type="ECO:0000313" key="3">
    <source>
        <dbReference type="Proteomes" id="UP000235347"/>
    </source>
</evidence>
<organism evidence="2 3">
    <name type="scientific">Trinickia soli</name>
    <dbReference type="NCBI Taxonomy" id="380675"/>
    <lineage>
        <taxon>Bacteria</taxon>
        <taxon>Pseudomonadati</taxon>
        <taxon>Pseudomonadota</taxon>
        <taxon>Betaproteobacteria</taxon>
        <taxon>Burkholderiales</taxon>
        <taxon>Burkholderiaceae</taxon>
        <taxon>Trinickia</taxon>
    </lineage>
</organism>
<sequence>MAIAVGLAAAGVVAPPAAEAALGQHFDSIATDAARLSAIAHASNVHAAYIVHTITLPSGTVVREYVGANGVVFGVAWEGPTLPDLKTTLGASFDRFANASPTRGAGPLAVSASDLVVYSGGHLRAFAGHAYLPQALPAGVDAAVVR</sequence>
<accession>A0A2N7VKY8</accession>
<keyword evidence="3" id="KW-1185">Reference proteome</keyword>
<reference evidence="2 3" key="1">
    <citation type="submission" date="2018-01" db="EMBL/GenBank/DDBJ databases">
        <title>Whole genome analyses suggest that Burkholderia sensu lato contains two further novel genera in the rhizoxinica-symbiotica group Mycetohabitans gen. nov., and Trinickia gen. nov.: implications for the evolution of diazotrophy and nodulation in the Burkholderiaceae.</title>
        <authorList>
            <person name="Estrada-de los Santos P."/>
            <person name="Palmer M."/>
            <person name="Chavez-Ramirez B."/>
            <person name="Beukes C."/>
            <person name="Steenkamp E.T."/>
            <person name="Hirsch A.M."/>
            <person name="Manyaka P."/>
            <person name="Maluk M."/>
            <person name="Lafos M."/>
            <person name="Crook M."/>
            <person name="Gross E."/>
            <person name="Simon M.F."/>
            <person name="Bueno dos Reis Junior F."/>
            <person name="Poole P.S."/>
            <person name="Venter S.N."/>
            <person name="James E.K."/>
        </authorList>
    </citation>
    <scope>NUCLEOTIDE SEQUENCE [LARGE SCALE GENOMIC DNA]</scope>
    <source>
        <strain evidence="2 3">GP25-8</strain>
    </source>
</reference>
<comment type="caution">
    <text evidence="2">The sequence shown here is derived from an EMBL/GenBank/DDBJ whole genome shotgun (WGS) entry which is preliminary data.</text>
</comment>
<evidence type="ECO:0008006" key="4">
    <source>
        <dbReference type="Google" id="ProtNLM"/>
    </source>
</evidence>
<protein>
    <recommendedName>
        <fullName evidence="4">DUF2844 domain-containing protein</fullName>
    </recommendedName>
</protein>
<evidence type="ECO:0000313" key="2">
    <source>
        <dbReference type="EMBL" id="PMS17786.1"/>
    </source>
</evidence>
<dbReference type="EMBL" id="PNYB01000028">
    <property type="protein sequence ID" value="PMS17786.1"/>
    <property type="molecule type" value="Genomic_DNA"/>
</dbReference>
<name>A0A2N7VKY8_9BURK</name>
<evidence type="ECO:0000256" key="1">
    <source>
        <dbReference type="SAM" id="SignalP"/>
    </source>
</evidence>
<dbReference type="RefSeq" id="WP_102612319.1">
    <property type="nucleotide sequence ID" value="NZ_CADIKD010000024.1"/>
</dbReference>
<feature type="chain" id="PRO_5014789215" description="DUF2844 domain-containing protein" evidence="1">
    <location>
        <begin position="21"/>
        <end position="146"/>
    </location>
</feature>
<keyword evidence="1" id="KW-0732">Signal</keyword>